<dbReference type="InParanoid" id="A0A3N4LCM2"/>
<feature type="non-terminal residue" evidence="2">
    <location>
        <position position="91"/>
    </location>
</feature>
<name>A0A3N4LCM2_9PEZI</name>
<gene>
    <name evidence="2" type="ORF">L211DRAFT_796997</name>
</gene>
<evidence type="ECO:0000256" key="1">
    <source>
        <dbReference type="SAM" id="MobiDB-lite"/>
    </source>
</evidence>
<sequence>MFNIVTRAQAVILRSMGEALAIIQQQTGITPRHVQNLSKEAQKRGWEPGTPLLKEHVNNKPRSGRPVKITPSIEQAVVDAVLKDRYGREKS</sequence>
<dbReference type="AlphaFoldDB" id="A0A3N4LCM2"/>
<keyword evidence="3" id="KW-1185">Reference proteome</keyword>
<feature type="region of interest" description="Disordered" evidence="1">
    <location>
        <begin position="41"/>
        <end position="67"/>
    </location>
</feature>
<accession>A0A3N4LCM2</accession>
<dbReference type="Proteomes" id="UP000267821">
    <property type="component" value="Unassembled WGS sequence"/>
</dbReference>
<dbReference type="OrthoDB" id="4156902at2759"/>
<dbReference type="EMBL" id="ML121632">
    <property type="protein sequence ID" value="RPB18401.1"/>
    <property type="molecule type" value="Genomic_DNA"/>
</dbReference>
<protein>
    <submittedName>
        <fullName evidence="2">Uncharacterized protein</fullName>
    </submittedName>
</protein>
<evidence type="ECO:0000313" key="2">
    <source>
        <dbReference type="EMBL" id="RPB18401.1"/>
    </source>
</evidence>
<evidence type="ECO:0000313" key="3">
    <source>
        <dbReference type="Proteomes" id="UP000267821"/>
    </source>
</evidence>
<organism evidence="2 3">
    <name type="scientific">Terfezia boudieri ATCC MYA-4762</name>
    <dbReference type="NCBI Taxonomy" id="1051890"/>
    <lineage>
        <taxon>Eukaryota</taxon>
        <taxon>Fungi</taxon>
        <taxon>Dikarya</taxon>
        <taxon>Ascomycota</taxon>
        <taxon>Pezizomycotina</taxon>
        <taxon>Pezizomycetes</taxon>
        <taxon>Pezizales</taxon>
        <taxon>Pezizaceae</taxon>
        <taxon>Terfezia</taxon>
    </lineage>
</organism>
<dbReference type="STRING" id="1051890.A0A3N4LCM2"/>
<proteinExistence type="predicted"/>
<reference evidence="2 3" key="1">
    <citation type="journal article" date="2018" name="Nat. Ecol. Evol.">
        <title>Pezizomycetes genomes reveal the molecular basis of ectomycorrhizal truffle lifestyle.</title>
        <authorList>
            <person name="Murat C."/>
            <person name="Payen T."/>
            <person name="Noel B."/>
            <person name="Kuo A."/>
            <person name="Morin E."/>
            <person name="Chen J."/>
            <person name="Kohler A."/>
            <person name="Krizsan K."/>
            <person name="Balestrini R."/>
            <person name="Da Silva C."/>
            <person name="Montanini B."/>
            <person name="Hainaut M."/>
            <person name="Levati E."/>
            <person name="Barry K.W."/>
            <person name="Belfiori B."/>
            <person name="Cichocki N."/>
            <person name="Clum A."/>
            <person name="Dockter R.B."/>
            <person name="Fauchery L."/>
            <person name="Guy J."/>
            <person name="Iotti M."/>
            <person name="Le Tacon F."/>
            <person name="Lindquist E.A."/>
            <person name="Lipzen A."/>
            <person name="Malagnac F."/>
            <person name="Mello A."/>
            <person name="Molinier V."/>
            <person name="Miyauchi S."/>
            <person name="Poulain J."/>
            <person name="Riccioni C."/>
            <person name="Rubini A."/>
            <person name="Sitrit Y."/>
            <person name="Splivallo R."/>
            <person name="Traeger S."/>
            <person name="Wang M."/>
            <person name="Zifcakova L."/>
            <person name="Wipf D."/>
            <person name="Zambonelli A."/>
            <person name="Paolocci F."/>
            <person name="Nowrousian M."/>
            <person name="Ottonello S."/>
            <person name="Baldrian P."/>
            <person name="Spatafora J.W."/>
            <person name="Henrissat B."/>
            <person name="Nagy L.G."/>
            <person name="Aury J.M."/>
            <person name="Wincker P."/>
            <person name="Grigoriev I.V."/>
            <person name="Bonfante P."/>
            <person name="Martin F.M."/>
        </authorList>
    </citation>
    <scope>NUCLEOTIDE SEQUENCE [LARGE SCALE GENOMIC DNA]</scope>
    <source>
        <strain evidence="2 3">ATCC MYA-4762</strain>
    </source>
</reference>